<evidence type="ECO:0000313" key="1">
    <source>
        <dbReference type="EMBL" id="CAJ2654115.1"/>
    </source>
</evidence>
<accession>A0ACB0KE27</accession>
<keyword evidence="2" id="KW-1185">Reference proteome</keyword>
<dbReference type="Proteomes" id="UP001177021">
    <property type="component" value="Unassembled WGS sequence"/>
</dbReference>
<dbReference type="EMBL" id="CASHSV030000206">
    <property type="protein sequence ID" value="CAJ2654115.1"/>
    <property type="molecule type" value="Genomic_DNA"/>
</dbReference>
<comment type="caution">
    <text evidence="1">The sequence shown here is derived from an EMBL/GenBank/DDBJ whole genome shotgun (WGS) entry which is preliminary data.</text>
</comment>
<gene>
    <name evidence="1" type="ORF">MILVUS5_LOCUS21337</name>
</gene>
<protein>
    <submittedName>
        <fullName evidence="1">Uncharacterized protein</fullName>
    </submittedName>
</protein>
<sequence length="912" mass="102636">MSRCARIAEHVISVELICSVEQDTSLADVSGSLKIIEQQKATIINLEADKIKQLTEIAHLNEEVTELNSHLENLKKHVLRLFKGSDLDEILETLPVPSKSKTGIGYEYKNVNRILDYNKEGKYMPEISKQPPPKMHDRMSPHLSPRQQRQVLPHVAPHQQRWQRPRFIPRPRSRYHSWRCHHCGRKGHIRPYCYKLYGYPSEIPQEPDQSITKTKMEWKQKDDATNTKEYTAESSGKEALEYAGLMKTVVGLDKCYDRLVKEFLINVAADCNDPKSPEYRQVFVRGKCVQFSPTVINQYLQRDSEEVAPLKATDNEICKVLTGGKIKVWPSKAKLSATSLSPFYAVLNRIAAHNWVPTTHSGDIARGLGKFIYAVGTKANFDYGAYFFQETLSHALTYAVEKPRVGDQQGWISLKHQSSKIFRMFVESARGFKERYYVVRALTEFAEDSLHMEKPVFNEDGTPQLDEEGGQVTEWVLRFPLSWSSEHFDLRTDEYLTAAEDLTPAEMAGFQKLQTYVDGFKPCKVMTSLGEVALDKHGKPRIEPRFVNTKLLLSCKTVSAEDTLLGRMADLASELVRIAAEQKGEKARKKARRAKPTILMGDQGASGSVSQSSPVGSSAGTPGGRSKRQREEQMTPIVDLSEGDGGFVLPACLSDQKYFDKNPLQVPASEKAFILGASASARQKQLNEDVAAVIRLAETALVLNEGGPTHEVEKLAARNAKLEGKIVLMEGELIDLRGKQENYGQLLKDVRESRDELELVKKNLEGEEARSAEEKRQLEGVIADLQSKLAPAADEGAEISKMVSRADLVKEIKRQRGLMLASMIHGWKNAIAQLRVVNAERDLITEGIHKLKRVENGQIIIPEEYREMELEEEKLDEEAVDDEDEEDEEVEEDVVGEERAPEGNPEGHDESS</sequence>
<evidence type="ECO:0000313" key="2">
    <source>
        <dbReference type="Proteomes" id="UP001177021"/>
    </source>
</evidence>
<organism evidence="1 2">
    <name type="scientific">Trifolium pratense</name>
    <name type="common">Red clover</name>
    <dbReference type="NCBI Taxonomy" id="57577"/>
    <lineage>
        <taxon>Eukaryota</taxon>
        <taxon>Viridiplantae</taxon>
        <taxon>Streptophyta</taxon>
        <taxon>Embryophyta</taxon>
        <taxon>Tracheophyta</taxon>
        <taxon>Spermatophyta</taxon>
        <taxon>Magnoliopsida</taxon>
        <taxon>eudicotyledons</taxon>
        <taxon>Gunneridae</taxon>
        <taxon>Pentapetalae</taxon>
        <taxon>rosids</taxon>
        <taxon>fabids</taxon>
        <taxon>Fabales</taxon>
        <taxon>Fabaceae</taxon>
        <taxon>Papilionoideae</taxon>
        <taxon>50 kb inversion clade</taxon>
        <taxon>NPAAA clade</taxon>
        <taxon>Hologalegina</taxon>
        <taxon>IRL clade</taxon>
        <taxon>Trifolieae</taxon>
        <taxon>Trifolium</taxon>
    </lineage>
</organism>
<reference evidence="1" key="1">
    <citation type="submission" date="2023-10" db="EMBL/GenBank/DDBJ databases">
        <authorList>
            <person name="Rodriguez Cubillos JULIANA M."/>
            <person name="De Vega J."/>
        </authorList>
    </citation>
    <scope>NUCLEOTIDE SEQUENCE</scope>
</reference>
<proteinExistence type="predicted"/>
<name>A0ACB0KE27_TRIPR</name>